<name>A0ABM9NKF3_9GAMM</name>
<dbReference type="Proteomes" id="UP001497493">
    <property type="component" value="Chromosome"/>
</dbReference>
<protein>
    <submittedName>
        <fullName evidence="1">Uncharacterized protein</fullName>
    </submittedName>
</protein>
<evidence type="ECO:0000313" key="1">
    <source>
        <dbReference type="EMBL" id="CAL1241118.1"/>
    </source>
</evidence>
<sequence length="23" mass="2308">MWFGHGGGALAALPQGAQLVRLG</sequence>
<gene>
    <name evidence="1" type="ORF">MECH1_V1_2342</name>
</gene>
<accession>A0ABM9NKF3</accession>
<proteinExistence type="predicted"/>
<evidence type="ECO:0000313" key="2">
    <source>
        <dbReference type="Proteomes" id="UP001497493"/>
    </source>
</evidence>
<dbReference type="EMBL" id="OZ026884">
    <property type="protein sequence ID" value="CAL1241118.1"/>
    <property type="molecule type" value="Genomic_DNA"/>
</dbReference>
<organism evidence="1 2">
    <name type="scientific">Candidatus Methylocalor cossyra</name>
    <dbReference type="NCBI Taxonomy" id="3108543"/>
    <lineage>
        <taxon>Bacteria</taxon>
        <taxon>Pseudomonadati</taxon>
        <taxon>Pseudomonadota</taxon>
        <taxon>Gammaproteobacteria</taxon>
        <taxon>Methylococcales</taxon>
        <taxon>Methylococcaceae</taxon>
        <taxon>Candidatus Methylocalor</taxon>
    </lineage>
</organism>
<reference evidence="1 2" key="1">
    <citation type="submission" date="2024-04" db="EMBL/GenBank/DDBJ databases">
        <authorList>
            <person name="Cremers G."/>
        </authorList>
    </citation>
    <scope>NUCLEOTIDE SEQUENCE [LARGE SCALE GENOMIC DNA]</scope>
    <source>
        <strain evidence="1">MeCH1-AG</strain>
    </source>
</reference>
<keyword evidence="2" id="KW-1185">Reference proteome</keyword>